<accession>A0A0D8FRL8</accession>
<evidence type="ECO:0000259" key="2">
    <source>
        <dbReference type="Pfam" id="PF01266"/>
    </source>
</evidence>
<organism evidence="3 4">
    <name type="scientific">Ferrimicrobium acidiphilum DSM 19497</name>
    <dbReference type="NCBI Taxonomy" id="1121877"/>
    <lineage>
        <taxon>Bacteria</taxon>
        <taxon>Bacillati</taxon>
        <taxon>Actinomycetota</taxon>
        <taxon>Acidimicrobiia</taxon>
        <taxon>Acidimicrobiales</taxon>
        <taxon>Acidimicrobiaceae</taxon>
        <taxon>Ferrimicrobium</taxon>
    </lineage>
</organism>
<dbReference type="RefSeq" id="WP_081901173.1">
    <property type="nucleotide sequence ID" value="NZ_JQKF01000025.1"/>
</dbReference>
<dbReference type="eggNOG" id="COG0665">
    <property type="taxonomic scope" value="Bacteria"/>
</dbReference>
<proteinExistence type="predicted"/>
<dbReference type="Gene3D" id="3.30.9.10">
    <property type="entry name" value="D-Amino Acid Oxidase, subunit A, domain 2"/>
    <property type="match status" value="1"/>
</dbReference>
<dbReference type="InterPro" id="IPR006076">
    <property type="entry name" value="FAD-dep_OxRdtase"/>
</dbReference>
<dbReference type="EMBL" id="JXUW01000034">
    <property type="protein sequence ID" value="KJE75614.1"/>
    <property type="molecule type" value="Genomic_DNA"/>
</dbReference>
<dbReference type="GeneID" id="78373644"/>
<comment type="caution">
    <text evidence="3">The sequence shown here is derived from an EMBL/GenBank/DDBJ whole genome shotgun (WGS) entry which is preliminary data.</text>
</comment>
<evidence type="ECO:0000313" key="3">
    <source>
        <dbReference type="EMBL" id="KJE75614.1"/>
    </source>
</evidence>
<protein>
    <submittedName>
        <fullName evidence="3">D-amino acid dehydrogenase small subunit</fullName>
        <ecNumber evidence="3">1.4.99.1</ecNumber>
    </submittedName>
</protein>
<reference evidence="3 4" key="1">
    <citation type="submission" date="2015-01" db="EMBL/GenBank/DDBJ databases">
        <title>Draft genome of the acidophilic iron oxidizer Ferrimicrobium acidiphilum strain T23.</title>
        <authorList>
            <person name="Poehlein A."/>
            <person name="Eisen S."/>
            <person name="Schloemann M."/>
            <person name="Johnson B.D."/>
            <person name="Daniel R."/>
            <person name="Muehling M."/>
        </authorList>
    </citation>
    <scope>NUCLEOTIDE SEQUENCE [LARGE SCALE GENOMIC DNA]</scope>
    <source>
        <strain evidence="3 4">T23</strain>
    </source>
</reference>
<keyword evidence="1 3" id="KW-0560">Oxidoreductase</keyword>
<dbReference type="PANTHER" id="PTHR13847">
    <property type="entry name" value="SARCOSINE DEHYDROGENASE-RELATED"/>
    <property type="match status" value="1"/>
</dbReference>
<dbReference type="Gene3D" id="3.50.50.60">
    <property type="entry name" value="FAD/NAD(P)-binding domain"/>
    <property type="match status" value="2"/>
</dbReference>
<evidence type="ECO:0000256" key="1">
    <source>
        <dbReference type="ARBA" id="ARBA00023002"/>
    </source>
</evidence>
<dbReference type="STRING" id="1121877.FEAC_26370"/>
<dbReference type="GO" id="GO:0016491">
    <property type="term" value="F:oxidoreductase activity"/>
    <property type="evidence" value="ECO:0007669"/>
    <property type="project" value="UniProtKB-KW"/>
</dbReference>
<dbReference type="EC" id="1.4.99.1" evidence="3"/>
<dbReference type="PROSITE" id="PS51257">
    <property type="entry name" value="PROKAR_LIPOPROTEIN"/>
    <property type="match status" value="1"/>
</dbReference>
<feature type="domain" description="FAD dependent oxidoreductase" evidence="2">
    <location>
        <begin position="4"/>
        <end position="393"/>
    </location>
</feature>
<dbReference type="SUPFAM" id="SSF54373">
    <property type="entry name" value="FAD-linked reductases, C-terminal domain"/>
    <property type="match status" value="1"/>
</dbReference>
<dbReference type="InterPro" id="IPR036188">
    <property type="entry name" value="FAD/NAD-bd_sf"/>
</dbReference>
<dbReference type="Proteomes" id="UP000032336">
    <property type="component" value="Unassembled WGS sequence"/>
</dbReference>
<dbReference type="OrthoDB" id="9806257at2"/>
<sequence>MKHAAVIGAGIVGLACGWHLQERGYEVTIIDRGADVAAGSSWGNAGWLSPALAIPLNEPSLVTSGLASLMLPDSALYVPLRLDPELWKFLILFASQCTSRAFGEMMLKLAVLNDRALAAYDELGATVAEPTVAAPILAGFRNRSEANGLLGEFELIRTAGGELHYDVLEGEAARSRSPLFSAAIECVIDIHDQRYINSNAYTHSLSEALRARGATFMMGQEVTELTGSGREVRVVARGGVELIRPDVAVVATGAWANRLGRSLGVRIPVRAGRGYSMVCETIDPPTTPIYLPKARVACTPIDGGLRVAGTMEFRGPDDPLDPRRLDAIVRSTRELLKDIDLDHARDRWVGPRPVSADGLPLIGPTAQPGVYLAAGHGMWGVTQGPITGKLLAQAIDSGELPPELRPFNPLRSMQRPHVPMMAKWPRLGLKP</sequence>
<dbReference type="GO" id="GO:0005737">
    <property type="term" value="C:cytoplasm"/>
    <property type="evidence" value="ECO:0007669"/>
    <property type="project" value="TreeGrafter"/>
</dbReference>
<evidence type="ECO:0000313" key="4">
    <source>
        <dbReference type="Proteomes" id="UP000032336"/>
    </source>
</evidence>
<keyword evidence="4" id="KW-1185">Reference proteome</keyword>
<dbReference type="AlphaFoldDB" id="A0A0D8FRL8"/>
<dbReference type="Pfam" id="PF01266">
    <property type="entry name" value="DAO"/>
    <property type="match status" value="1"/>
</dbReference>
<name>A0A0D8FRL8_9ACTN</name>
<dbReference type="SUPFAM" id="SSF51905">
    <property type="entry name" value="FAD/NAD(P)-binding domain"/>
    <property type="match status" value="1"/>
</dbReference>
<gene>
    <name evidence="3" type="primary">dadA</name>
    <name evidence="3" type="ORF">FEAC_26370</name>
</gene>
<dbReference type="PATRIC" id="fig|1121877.4.peg.2950"/>
<dbReference type="PANTHER" id="PTHR13847:SF289">
    <property type="entry name" value="GLYCINE OXIDASE"/>
    <property type="match status" value="1"/>
</dbReference>